<evidence type="ECO:0008006" key="4">
    <source>
        <dbReference type="Google" id="ProtNLM"/>
    </source>
</evidence>
<keyword evidence="1" id="KW-0812">Transmembrane</keyword>
<dbReference type="Pfam" id="PF16250">
    <property type="entry name" value="DUF4907"/>
    <property type="match status" value="1"/>
</dbReference>
<keyword evidence="3" id="KW-1185">Reference proteome</keyword>
<evidence type="ECO:0000256" key="1">
    <source>
        <dbReference type="SAM" id="Phobius"/>
    </source>
</evidence>
<reference evidence="2 3" key="1">
    <citation type="submission" date="2017-04" db="EMBL/GenBank/DDBJ databases">
        <authorList>
            <person name="Afonso C.L."/>
            <person name="Miller P.J."/>
            <person name="Scott M.A."/>
            <person name="Spackman E."/>
            <person name="Goraichik I."/>
            <person name="Dimitrov K.M."/>
            <person name="Suarez D.L."/>
            <person name="Swayne D.E."/>
        </authorList>
    </citation>
    <scope>NUCLEOTIDE SEQUENCE [LARGE SCALE GENOMIC DNA]</scope>
    <source>
        <strain evidence="2 3">DSM 21164</strain>
    </source>
</reference>
<dbReference type="Proteomes" id="UP000192360">
    <property type="component" value="Unassembled WGS sequence"/>
</dbReference>
<evidence type="ECO:0000313" key="2">
    <source>
        <dbReference type="EMBL" id="SMC51879.1"/>
    </source>
</evidence>
<protein>
    <recommendedName>
        <fullName evidence="4">DUF4907 domain-containing protein</fullName>
    </recommendedName>
</protein>
<proteinExistence type="predicted"/>
<evidence type="ECO:0000313" key="3">
    <source>
        <dbReference type="Proteomes" id="UP000192360"/>
    </source>
</evidence>
<dbReference type="EMBL" id="FWXO01000002">
    <property type="protein sequence ID" value="SMC51879.1"/>
    <property type="molecule type" value="Genomic_DNA"/>
</dbReference>
<organism evidence="2 3">
    <name type="scientific">Cellulophaga tyrosinoxydans</name>
    <dbReference type="NCBI Taxonomy" id="504486"/>
    <lineage>
        <taxon>Bacteria</taxon>
        <taxon>Pseudomonadati</taxon>
        <taxon>Bacteroidota</taxon>
        <taxon>Flavobacteriia</taxon>
        <taxon>Flavobacteriales</taxon>
        <taxon>Flavobacteriaceae</taxon>
        <taxon>Cellulophaga</taxon>
    </lineage>
</organism>
<dbReference type="AlphaFoldDB" id="A0A1W1ZTU2"/>
<gene>
    <name evidence="2" type="ORF">SAMN05660703_1537</name>
</gene>
<dbReference type="InterPro" id="IPR032593">
    <property type="entry name" value="DUF4907"/>
</dbReference>
<dbReference type="OrthoDB" id="674043at2"/>
<dbReference type="RefSeq" id="WP_084060879.1">
    <property type="nucleotide sequence ID" value="NZ_FWXO01000002.1"/>
</dbReference>
<keyword evidence="1" id="KW-1133">Transmembrane helix</keyword>
<dbReference type="STRING" id="504486.SAMN05660703_1537"/>
<keyword evidence="1" id="KW-0472">Membrane</keyword>
<accession>A0A1W1ZTU2</accession>
<name>A0A1W1ZTU2_9FLAO</name>
<feature type="transmembrane region" description="Helical" evidence="1">
    <location>
        <begin position="9"/>
        <end position="30"/>
    </location>
</feature>
<sequence length="110" mass="12538">MKIDKRNKTILLGALIIDFIVLVVLLFQALTIQKPLYSEVFNVGNGYGYYIKTYDKTLIKQNFIPAIQGEKSFVTKKDAQKVANLVMEKITENESPVVTVNELNNLNIRM</sequence>